<gene>
    <name evidence="2" type="ORF">DKX38_000059</name>
</gene>
<protein>
    <submittedName>
        <fullName evidence="2">Uncharacterized protein</fullName>
    </submittedName>
</protein>
<dbReference type="AlphaFoldDB" id="A0A5N5NZZ3"/>
<dbReference type="EMBL" id="VDCV01000001">
    <property type="protein sequence ID" value="KAB5572865.1"/>
    <property type="molecule type" value="Genomic_DNA"/>
</dbReference>
<organism evidence="2 3">
    <name type="scientific">Salix brachista</name>
    <dbReference type="NCBI Taxonomy" id="2182728"/>
    <lineage>
        <taxon>Eukaryota</taxon>
        <taxon>Viridiplantae</taxon>
        <taxon>Streptophyta</taxon>
        <taxon>Embryophyta</taxon>
        <taxon>Tracheophyta</taxon>
        <taxon>Spermatophyta</taxon>
        <taxon>Magnoliopsida</taxon>
        <taxon>eudicotyledons</taxon>
        <taxon>Gunneridae</taxon>
        <taxon>Pentapetalae</taxon>
        <taxon>rosids</taxon>
        <taxon>fabids</taxon>
        <taxon>Malpighiales</taxon>
        <taxon>Salicaceae</taxon>
        <taxon>Saliceae</taxon>
        <taxon>Salix</taxon>
    </lineage>
</organism>
<keyword evidence="3" id="KW-1185">Reference proteome</keyword>
<dbReference type="PANTHER" id="PTHR33098">
    <property type="entry name" value="COTTON FIBER (DUF761)"/>
    <property type="match status" value="1"/>
</dbReference>
<feature type="compositionally biased region" description="Basic residues" evidence="1">
    <location>
        <begin position="95"/>
        <end position="104"/>
    </location>
</feature>
<feature type="region of interest" description="Disordered" evidence="1">
    <location>
        <begin position="89"/>
        <end position="109"/>
    </location>
</feature>
<dbReference type="PANTHER" id="PTHR33098:SF99">
    <property type="match status" value="1"/>
</dbReference>
<proteinExistence type="predicted"/>
<name>A0A5N5NZZ3_9ROSI</name>
<sequence>MEDHKEVAEHDHGLSSNGTKGDGRRMRKWLVVEDGTREDINEKAEAFIKNFRLQLMIQRQDSLKRFREMISRGACAIMEYDREIPIHGSNEVSKGRKGSAGRRKMTGDEGRDINDLADAFIKNFHNHLKIQMMTQEA</sequence>
<reference evidence="3" key="1">
    <citation type="journal article" date="2019" name="Gigascience">
        <title>De novo genome assembly of the endangered Acer yangbiense, a plant species with extremely small populations endemic to Yunnan Province, China.</title>
        <authorList>
            <person name="Yang J."/>
            <person name="Wariss H.M."/>
            <person name="Tao L."/>
            <person name="Zhang R."/>
            <person name="Yun Q."/>
            <person name="Hollingsworth P."/>
            <person name="Dao Z."/>
            <person name="Luo G."/>
            <person name="Guo H."/>
            <person name="Ma Y."/>
            <person name="Sun W."/>
        </authorList>
    </citation>
    <scope>NUCLEOTIDE SEQUENCE [LARGE SCALE GENOMIC DNA]</scope>
    <source>
        <strain evidence="3">cv. br00</strain>
    </source>
</reference>
<evidence type="ECO:0000313" key="3">
    <source>
        <dbReference type="Proteomes" id="UP000326939"/>
    </source>
</evidence>
<feature type="region of interest" description="Disordered" evidence="1">
    <location>
        <begin position="1"/>
        <end position="22"/>
    </location>
</feature>
<dbReference type="Pfam" id="PF05553">
    <property type="entry name" value="DUF761"/>
    <property type="match status" value="2"/>
</dbReference>
<dbReference type="InterPro" id="IPR008480">
    <property type="entry name" value="DUF761_pln"/>
</dbReference>
<feature type="compositionally biased region" description="Basic and acidic residues" evidence="1">
    <location>
        <begin position="1"/>
        <end position="13"/>
    </location>
</feature>
<accession>A0A5N5NZZ3</accession>
<evidence type="ECO:0000313" key="2">
    <source>
        <dbReference type="EMBL" id="KAB5572865.1"/>
    </source>
</evidence>
<comment type="caution">
    <text evidence="2">The sequence shown here is derived from an EMBL/GenBank/DDBJ whole genome shotgun (WGS) entry which is preliminary data.</text>
</comment>
<evidence type="ECO:0000256" key="1">
    <source>
        <dbReference type="SAM" id="MobiDB-lite"/>
    </source>
</evidence>
<dbReference type="Proteomes" id="UP000326939">
    <property type="component" value="Chromosome 1"/>
</dbReference>